<keyword evidence="3" id="KW-1185">Reference proteome</keyword>
<protein>
    <submittedName>
        <fullName evidence="2">Uncharacterized protein</fullName>
    </submittedName>
</protein>
<dbReference type="EMBL" id="NQVE01000124">
    <property type="protein sequence ID" value="RAL46210.1"/>
    <property type="molecule type" value="Genomic_DNA"/>
</dbReference>
<feature type="region of interest" description="Disordered" evidence="1">
    <location>
        <begin position="104"/>
        <end position="152"/>
    </location>
</feature>
<organism evidence="2 3">
    <name type="scientific">Cuscuta australis</name>
    <dbReference type="NCBI Taxonomy" id="267555"/>
    <lineage>
        <taxon>Eukaryota</taxon>
        <taxon>Viridiplantae</taxon>
        <taxon>Streptophyta</taxon>
        <taxon>Embryophyta</taxon>
        <taxon>Tracheophyta</taxon>
        <taxon>Spermatophyta</taxon>
        <taxon>Magnoliopsida</taxon>
        <taxon>eudicotyledons</taxon>
        <taxon>Gunneridae</taxon>
        <taxon>Pentapetalae</taxon>
        <taxon>asterids</taxon>
        <taxon>lamiids</taxon>
        <taxon>Solanales</taxon>
        <taxon>Convolvulaceae</taxon>
        <taxon>Cuscuteae</taxon>
        <taxon>Cuscuta</taxon>
        <taxon>Cuscuta subgen. Grammica</taxon>
        <taxon>Cuscuta sect. Cleistogrammica</taxon>
    </lineage>
</organism>
<proteinExistence type="predicted"/>
<evidence type="ECO:0000313" key="3">
    <source>
        <dbReference type="Proteomes" id="UP000249390"/>
    </source>
</evidence>
<comment type="caution">
    <text evidence="2">The sequence shown here is derived from an EMBL/GenBank/DDBJ whole genome shotgun (WGS) entry which is preliminary data.</text>
</comment>
<accession>A0A328DLT0</accession>
<name>A0A328DLT0_9ASTE</name>
<evidence type="ECO:0000313" key="2">
    <source>
        <dbReference type="EMBL" id="RAL46210.1"/>
    </source>
</evidence>
<gene>
    <name evidence="2" type="ORF">DM860_016643</name>
</gene>
<feature type="region of interest" description="Disordered" evidence="1">
    <location>
        <begin position="1"/>
        <end position="22"/>
    </location>
</feature>
<evidence type="ECO:0000256" key="1">
    <source>
        <dbReference type="SAM" id="MobiDB-lite"/>
    </source>
</evidence>
<dbReference type="AlphaFoldDB" id="A0A328DLT0"/>
<sequence length="152" mass="16789">MNHRQDGGQEPQNLQELRSDGDGDVILVEGFRVPPRRNPGDERAVVSGEGFPVHRSRAVGVRHRLRVHRQAVPAPSPPLLQDWPHQLVVFMNVKELQEFILCESGRGDKGGDEQDGGGAVVQDGVQTACEYDDDDEDGPPRTRSSSSSCRVW</sequence>
<dbReference type="Proteomes" id="UP000249390">
    <property type="component" value="Unassembled WGS sequence"/>
</dbReference>
<reference evidence="2 3" key="1">
    <citation type="submission" date="2018-06" db="EMBL/GenBank/DDBJ databases">
        <title>The Genome of Cuscuta australis (Dodder) Provides Insight into the Evolution of Plant Parasitism.</title>
        <authorList>
            <person name="Liu H."/>
        </authorList>
    </citation>
    <scope>NUCLEOTIDE SEQUENCE [LARGE SCALE GENOMIC DNA]</scope>
    <source>
        <strain evidence="3">cv. Yunnan</strain>
        <tissue evidence="2">Vines</tissue>
    </source>
</reference>